<keyword evidence="2" id="KW-1185">Reference proteome</keyword>
<gene>
    <name evidence="1" type="ORF">SAMN05216576_114171</name>
</gene>
<protein>
    <submittedName>
        <fullName evidence="1">Uncharacterized protein</fullName>
    </submittedName>
</protein>
<reference evidence="2" key="1">
    <citation type="submission" date="2016-10" db="EMBL/GenBank/DDBJ databases">
        <authorList>
            <person name="Varghese N."/>
            <person name="Submissions S."/>
        </authorList>
    </citation>
    <scope>NUCLEOTIDE SEQUENCE [LARGE SCALE GENOMIC DNA]</scope>
    <source>
        <strain evidence="2">DSM 26382</strain>
    </source>
</reference>
<accession>A0A1G6TYF5</accession>
<sequence length="273" mass="30093">MSSRRSLAFPLSALLLFVFTSLSSSLLSAAPADDLLRLHQLRLATQKSLGDFYMYNGMEGDQRYARMIGESLQEGQAHLDGLGEMPGDASKALRAQLQTNWQSYRSGLQALMEAMRSQGFTDLQPVADLAENNQRIMAIGQELYQKIQQESGFSVPQLTQKSREQSLLMQNIALDYASRSASVGASFFGGGEERAIDELAGEFASKLNNLSAAQQNTPEINAALNSIGTKWRYIEKSLRNYNENTVPFLISKYSDSIIEGLEAVAAQYATSQH</sequence>
<name>A0A1G6TYF5_9GAMM</name>
<evidence type="ECO:0000313" key="1">
    <source>
        <dbReference type="EMBL" id="SDD33964.1"/>
    </source>
</evidence>
<dbReference type="RefSeq" id="WP_090337351.1">
    <property type="nucleotide sequence ID" value="NZ_FMZQ01000014.1"/>
</dbReference>
<dbReference type="EMBL" id="FMZQ01000014">
    <property type="protein sequence ID" value="SDD33964.1"/>
    <property type="molecule type" value="Genomic_DNA"/>
</dbReference>
<organism evidence="1 2">
    <name type="scientific">Ectopseudomonas chengduensis</name>
    <dbReference type="NCBI Taxonomy" id="489632"/>
    <lineage>
        <taxon>Bacteria</taxon>
        <taxon>Pseudomonadati</taxon>
        <taxon>Pseudomonadota</taxon>
        <taxon>Gammaproteobacteria</taxon>
        <taxon>Pseudomonadales</taxon>
        <taxon>Pseudomonadaceae</taxon>
        <taxon>Ectopseudomonas</taxon>
    </lineage>
</organism>
<evidence type="ECO:0000313" key="2">
    <source>
        <dbReference type="Proteomes" id="UP000199467"/>
    </source>
</evidence>
<dbReference type="AlphaFoldDB" id="A0A1G6TYF5"/>
<dbReference type="Proteomes" id="UP000199467">
    <property type="component" value="Unassembled WGS sequence"/>
</dbReference>
<proteinExistence type="predicted"/>